<gene>
    <name evidence="3" type="ORF">AB1Y20_019178</name>
</gene>
<feature type="coiled-coil region" evidence="1">
    <location>
        <begin position="115"/>
        <end position="142"/>
    </location>
</feature>
<organism evidence="3 4">
    <name type="scientific">Prymnesium parvum</name>
    <name type="common">Toxic golden alga</name>
    <dbReference type="NCBI Taxonomy" id="97485"/>
    <lineage>
        <taxon>Eukaryota</taxon>
        <taxon>Haptista</taxon>
        <taxon>Haptophyta</taxon>
        <taxon>Prymnesiophyceae</taxon>
        <taxon>Prymnesiales</taxon>
        <taxon>Prymnesiaceae</taxon>
        <taxon>Prymnesium</taxon>
    </lineage>
</organism>
<feature type="region of interest" description="Disordered" evidence="2">
    <location>
        <begin position="203"/>
        <end position="229"/>
    </location>
</feature>
<feature type="coiled-coil region" evidence="1">
    <location>
        <begin position="21"/>
        <end position="69"/>
    </location>
</feature>
<accession>A0AB34JUA1</accession>
<dbReference type="Proteomes" id="UP001515480">
    <property type="component" value="Unassembled WGS sequence"/>
</dbReference>
<evidence type="ECO:0008006" key="5">
    <source>
        <dbReference type="Google" id="ProtNLM"/>
    </source>
</evidence>
<evidence type="ECO:0000256" key="1">
    <source>
        <dbReference type="SAM" id="Coils"/>
    </source>
</evidence>
<evidence type="ECO:0000313" key="4">
    <source>
        <dbReference type="Proteomes" id="UP001515480"/>
    </source>
</evidence>
<dbReference type="AlphaFoldDB" id="A0AB34JUA1"/>
<protein>
    <recommendedName>
        <fullName evidence="5">Cilia- and flagella-associated protein 157</fullName>
    </recommendedName>
</protein>
<dbReference type="EMBL" id="JBGBPQ010000005">
    <property type="protein sequence ID" value="KAL1524275.1"/>
    <property type="molecule type" value="Genomic_DNA"/>
</dbReference>
<evidence type="ECO:0000256" key="2">
    <source>
        <dbReference type="SAM" id="MobiDB-lite"/>
    </source>
</evidence>
<proteinExistence type="predicted"/>
<sequence length="229" mass="26165">MSLARQDAEEVETLALLQAEVLELRDAIRLEDDALEKLNEESADATAQLESIRRERQDIERRLLQHQRREERQVTSTKLVKLQLAVATQLHGVAEHLTQIPAQCSQQDRSLPEALVEREREIEELKRALRRQQQLVADAHRQLLELATKRHPMGAASAHAEMHAMRTALGEQELARMRAEARADELQAQVRLLEEQGLRLRLHRPPPITEDAQQRPVRVLLPTSMSPGS</sequence>
<feature type="coiled-coil region" evidence="1">
    <location>
        <begin position="169"/>
        <end position="196"/>
    </location>
</feature>
<reference evidence="3 4" key="1">
    <citation type="journal article" date="2024" name="Science">
        <title>Giant polyketide synthase enzymes in the biosynthesis of giant marine polyether toxins.</title>
        <authorList>
            <person name="Fallon T.R."/>
            <person name="Shende V.V."/>
            <person name="Wierzbicki I.H."/>
            <person name="Pendleton A.L."/>
            <person name="Watervoot N.F."/>
            <person name="Auber R.P."/>
            <person name="Gonzalez D.J."/>
            <person name="Wisecaver J.H."/>
            <person name="Moore B.S."/>
        </authorList>
    </citation>
    <scope>NUCLEOTIDE SEQUENCE [LARGE SCALE GENOMIC DNA]</scope>
    <source>
        <strain evidence="3 4">12B1</strain>
    </source>
</reference>
<evidence type="ECO:0000313" key="3">
    <source>
        <dbReference type="EMBL" id="KAL1524275.1"/>
    </source>
</evidence>
<keyword evidence="1" id="KW-0175">Coiled coil</keyword>
<name>A0AB34JUA1_PRYPA</name>
<comment type="caution">
    <text evidence="3">The sequence shown here is derived from an EMBL/GenBank/DDBJ whole genome shotgun (WGS) entry which is preliminary data.</text>
</comment>
<keyword evidence="4" id="KW-1185">Reference proteome</keyword>